<organism evidence="2 3">
    <name type="scientific">Blautia difficilis</name>
    <dbReference type="NCBI Taxonomy" id="2763027"/>
    <lineage>
        <taxon>Bacteria</taxon>
        <taxon>Bacillati</taxon>
        <taxon>Bacillota</taxon>
        <taxon>Clostridia</taxon>
        <taxon>Lachnospirales</taxon>
        <taxon>Lachnospiraceae</taxon>
        <taxon>Blautia</taxon>
    </lineage>
</organism>
<dbReference type="Proteomes" id="UP000649826">
    <property type="component" value="Unassembled WGS sequence"/>
</dbReference>
<feature type="domain" description="HPt" evidence="1">
    <location>
        <begin position="41"/>
        <end position="106"/>
    </location>
</feature>
<dbReference type="RefSeq" id="WP_019163266.1">
    <property type="nucleotide sequence ID" value="NZ_JACOQG010000004.1"/>
</dbReference>
<dbReference type="Gene3D" id="1.20.120.160">
    <property type="entry name" value="HPT domain"/>
    <property type="match status" value="1"/>
</dbReference>
<dbReference type="EMBL" id="JACOQG010000004">
    <property type="protein sequence ID" value="MBC5778882.1"/>
    <property type="molecule type" value="Genomic_DNA"/>
</dbReference>
<accession>A0ABR7IFS1</accession>
<comment type="caution">
    <text evidence="2">The sequence shown here is derived from an EMBL/GenBank/DDBJ whole genome shotgun (WGS) entry which is preliminary data.</text>
</comment>
<evidence type="ECO:0000313" key="3">
    <source>
        <dbReference type="Proteomes" id="UP000649826"/>
    </source>
</evidence>
<proteinExistence type="predicted"/>
<reference evidence="2 3" key="1">
    <citation type="submission" date="2020-08" db="EMBL/GenBank/DDBJ databases">
        <title>Genome public.</title>
        <authorList>
            <person name="Liu C."/>
            <person name="Sun Q."/>
        </authorList>
    </citation>
    <scope>NUCLEOTIDE SEQUENCE [LARGE SCALE GENOMIC DNA]</scope>
    <source>
        <strain evidence="2 3">M29</strain>
    </source>
</reference>
<evidence type="ECO:0000259" key="1">
    <source>
        <dbReference type="Pfam" id="PF01627"/>
    </source>
</evidence>
<keyword evidence="3" id="KW-1185">Reference proteome</keyword>
<evidence type="ECO:0000313" key="2">
    <source>
        <dbReference type="EMBL" id="MBC5778882.1"/>
    </source>
</evidence>
<gene>
    <name evidence="2" type="ORF">H8Z82_04240</name>
</gene>
<dbReference type="SUPFAM" id="SSF47226">
    <property type="entry name" value="Histidine-containing phosphotransfer domain, HPT domain"/>
    <property type="match status" value="1"/>
</dbReference>
<dbReference type="InterPro" id="IPR008207">
    <property type="entry name" value="Sig_transdc_His_kin_Hpt_dom"/>
</dbReference>
<protein>
    <submittedName>
        <fullName evidence="2">Hpt domain-containing protein</fullName>
    </submittedName>
</protein>
<dbReference type="Pfam" id="PF01627">
    <property type="entry name" value="Hpt"/>
    <property type="match status" value="1"/>
</dbReference>
<dbReference type="InterPro" id="IPR036641">
    <property type="entry name" value="HPT_dom_sf"/>
</dbReference>
<name>A0ABR7IFS1_9FIRM</name>
<sequence>MTIKECYEQMGADYEDVLGRLRNEALIRKFAKKFLEDGSFQMLKDGLAKKDGEMAFRAAHTLKGVCQNLGFDNLYEPSFDITEKLRGRDTEGCEELFAKVEEQYNKTAEAIRMLGD</sequence>